<dbReference type="InterPro" id="IPR027596">
    <property type="entry name" value="AmmeMemoSam_rS"/>
</dbReference>
<dbReference type="Pfam" id="PF04055">
    <property type="entry name" value="Radical_SAM"/>
    <property type="match status" value="1"/>
</dbReference>
<accession>A0A2R4X0G3</accession>
<dbReference type="InterPro" id="IPR013785">
    <property type="entry name" value="Aldolase_TIM"/>
</dbReference>
<feature type="binding site" evidence="6">
    <location>
        <position position="100"/>
    </location>
    <ligand>
        <name>[4Fe-4S] cluster</name>
        <dbReference type="ChEBI" id="CHEBI:49883"/>
        <note>4Fe-4S-S-AdoMet</note>
    </ligand>
</feature>
<evidence type="ECO:0000313" key="8">
    <source>
        <dbReference type="EMBL" id="AWB27265.1"/>
    </source>
</evidence>
<evidence type="ECO:0000256" key="5">
    <source>
        <dbReference type="ARBA" id="ARBA00023014"/>
    </source>
</evidence>
<feature type="binding site" evidence="6">
    <location>
        <position position="96"/>
    </location>
    <ligand>
        <name>[4Fe-4S] cluster</name>
        <dbReference type="ChEBI" id="CHEBI:49883"/>
        <note>4Fe-4S-S-AdoMet</note>
    </ligand>
</feature>
<dbReference type="InterPro" id="IPR016431">
    <property type="entry name" value="Pyrv-formate_lyase-activ_prd"/>
</dbReference>
<evidence type="ECO:0000256" key="1">
    <source>
        <dbReference type="ARBA" id="ARBA00022485"/>
    </source>
</evidence>
<evidence type="ECO:0000256" key="2">
    <source>
        <dbReference type="ARBA" id="ARBA00022691"/>
    </source>
</evidence>
<keyword evidence="1" id="KW-0004">4Fe-4S</keyword>
<keyword evidence="4 6" id="KW-0408">Iron</keyword>
<evidence type="ECO:0000256" key="4">
    <source>
        <dbReference type="ARBA" id="ARBA00023004"/>
    </source>
</evidence>
<dbReference type="InterPro" id="IPR007197">
    <property type="entry name" value="rSAM"/>
</dbReference>
<organism evidence="8 9">
    <name type="scientific">Halococcoides cellulosivorans</name>
    <dbReference type="NCBI Taxonomy" id="1679096"/>
    <lineage>
        <taxon>Archaea</taxon>
        <taxon>Methanobacteriati</taxon>
        <taxon>Methanobacteriota</taxon>
        <taxon>Stenosarchaea group</taxon>
        <taxon>Halobacteria</taxon>
        <taxon>Halobacteriales</taxon>
        <taxon>Haloarculaceae</taxon>
        <taxon>Halococcoides</taxon>
    </lineage>
</organism>
<dbReference type="SFLD" id="SFLDS00029">
    <property type="entry name" value="Radical_SAM"/>
    <property type="match status" value="1"/>
</dbReference>
<feature type="binding site" evidence="6">
    <location>
        <position position="103"/>
    </location>
    <ligand>
        <name>[4Fe-4S] cluster</name>
        <dbReference type="ChEBI" id="CHEBI:49883"/>
        <note>4Fe-4S-S-AdoMet</note>
    </ligand>
</feature>
<dbReference type="NCBIfam" id="TIGR04337">
    <property type="entry name" value="AmmeMemoSam_rS"/>
    <property type="match status" value="1"/>
</dbReference>
<keyword evidence="5 6" id="KW-0411">Iron-sulfur</keyword>
<evidence type="ECO:0000313" key="9">
    <source>
        <dbReference type="Proteomes" id="UP000244727"/>
    </source>
</evidence>
<evidence type="ECO:0000259" key="7">
    <source>
        <dbReference type="PROSITE" id="PS51918"/>
    </source>
</evidence>
<keyword evidence="2 6" id="KW-0949">S-adenosyl-L-methionine</keyword>
<dbReference type="SFLD" id="SFLDG01101">
    <property type="entry name" value="Uncharacterised_Radical_SAM_Su"/>
    <property type="match status" value="1"/>
</dbReference>
<dbReference type="GO" id="GO:0046872">
    <property type="term" value="F:metal ion binding"/>
    <property type="evidence" value="ECO:0007669"/>
    <property type="project" value="UniProtKB-KW"/>
</dbReference>
<sequence>MATDDPAGGQPATLSEDADGDRVTCTACAHRCTLDPGQTGICSVRTNHDGTLYLDTYGLVHDSPVGPPGTPDPIEKKPLYHVAPGSRILSFGGASCNFACKFCQNHHIAHADPEEVSLRSVSPEEAVQAAREQDCEAVAWTYNEPTIYAEYVRDTARLAQEAGLLTAIVSNGYFTEEFVAAVGPYLDAANVDIKGMDEHDHRAYVGAQAAPSREGAERLAAAGVHVELTYLTIPDVNDSADELRAFVEWVRDAMGPSTPVHFSRFHGAHEMSDHPSTPVETLDRAAAIAREAGLEYVYVGNVPGHPASDTRCPDCDRPWIERDGFAATLAVERGADQCACGRPIDVTWRSRA</sequence>
<dbReference type="GO" id="GO:0003824">
    <property type="term" value="F:catalytic activity"/>
    <property type="evidence" value="ECO:0007669"/>
    <property type="project" value="InterPro"/>
</dbReference>
<keyword evidence="9" id="KW-1185">Reference proteome</keyword>
<dbReference type="Proteomes" id="UP000244727">
    <property type="component" value="Chromosome"/>
</dbReference>
<dbReference type="PANTHER" id="PTHR30352:SF5">
    <property type="entry name" value="PYRUVATE FORMATE-LYASE 1-ACTIVATING ENZYME"/>
    <property type="match status" value="1"/>
</dbReference>
<gene>
    <name evidence="8" type="primary">amrS</name>
    <name evidence="8" type="ORF">HARCEL1_05890</name>
</gene>
<dbReference type="SUPFAM" id="SSF102114">
    <property type="entry name" value="Radical SAM enzymes"/>
    <property type="match status" value="1"/>
</dbReference>
<keyword evidence="3 6" id="KW-0479">Metal-binding</keyword>
<dbReference type="KEGG" id="harc:HARCEL1_05890"/>
<feature type="domain" description="Radical SAM core" evidence="7">
    <location>
        <begin position="81"/>
        <end position="295"/>
    </location>
</feature>
<dbReference type="GeneID" id="36512019"/>
<evidence type="ECO:0000256" key="6">
    <source>
        <dbReference type="PIRSR" id="PIRSR004869-50"/>
    </source>
</evidence>
<dbReference type="AlphaFoldDB" id="A0A2R4X0G3"/>
<dbReference type="Gene3D" id="3.20.20.70">
    <property type="entry name" value="Aldolase class I"/>
    <property type="match status" value="1"/>
</dbReference>
<protein>
    <submittedName>
        <fullName evidence="8">AmmeMemoRadiSam system radical SAM enzyme</fullName>
    </submittedName>
</protein>
<name>A0A2R4X0G3_9EURY</name>
<dbReference type="RefSeq" id="WP_108381634.1">
    <property type="nucleotide sequence ID" value="NZ_CP028858.1"/>
</dbReference>
<dbReference type="InterPro" id="IPR034457">
    <property type="entry name" value="Organic_radical-activating"/>
</dbReference>
<reference evidence="8 9" key="1">
    <citation type="submission" date="2018-04" db="EMBL/GenBank/DDBJ databases">
        <title>Halococcoides cellulosivorans gen. nov., sp. nov., an extremely halophilic cellulose-utilizing haloarchaeon from hypersaline lakes.</title>
        <authorList>
            <person name="Sorokin D.Y."/>
            <person name="Toshchakov S.V."/>
            <person name="Samarov N.I."/>
            <person name="Korzhenkov A."/>
            <person name="Kublanov I.V."/>
        </authorList>
    </citation>
    <scope>NUCLEOTIDE SEQUENCE [LARGE SCALE GENOMIC DNA]</scope>
    <source>
        <strain evidence="8 9">HArcel1</strain>
    </source>
</reference>
<dbReference type="PANTHER" id="PTHR30352">
    <property type="entry name" value="PYRUVATE FORMATE-LYASE-ACTIVATING ENZYME"/>
    <property type="match status" value="1"/>
</dbReference>
<dbReference type="PIRSF" id="PIRSF004869">
    <property type="entry name" value="PflX_prd"/>
    <property type="match status" value="1"/>
</dbReference>
<dbReference type="GO" id="GO:0051539">
    <property type="term" value="F:4 iron, 4 sulfur cluster binding"/>
    <property type="evidence" value="ECO:0007669"/>
    <property type="project" value="UniProtKB-KW"/>
</dbReference>
<dbReference type="EMBL" id="CP028858">
    <property type="protein sequence ID" value="AWB27265.1"/>
    <property type="molecule type" value="Genomic_DNA"/>
</dbReference>
<proteinExistence type="predicted"/>
<dbReference type="CDD" id="cd01335">
    <property type="entry name" value="Radical_SAM"/>
    <property type="match status" value="1"/>
</dbReference>
<comment type="cofactor">
    <cofactor evidence="6">
        <name>[4Fe-4S] cluster</name>
        <dbReference type="ChEBI" id="CHEBI:49883"/>
    </cofactor>
    <text evidence="6">Binds 1 [4Fe-4S] cluster. The cluster is coordinated with 3 cysteines and an exchangeable S-adenosyl-L-methionine.</text>
</comment>
<evidence type="ECO:0000256" key="3">
    <source>
        <dbReference type="ARBA" id="ARBA00022723"/>
    </source>
</evidence>
<dbReference type="InterPro" id="IPR058240">
    <property type="entry name" value="rSAM_sf"/>
</dbReference>
<dbReference type="PROSITE" id="PS51918">
    <property type="entry name" value="RADICAL_SAM"/>
    <property type="match status" value="1"/>
</dbReference>